<keyword evidence="8" id="KW-0963">Cytoplasm</keyword>
<evidence type="ECO:0000256" key="9">
    <source>
        <dbReference type="ARBA" id="ARBA00022723"/>
    </source>
</evidence>
<evidence type="ECO:0000256" key="2">
    <source>
        <dbReference type="ARBA" id="ARBA00004123"/>
    </source>
</evidence>
<keyword evidence="14" id="KW-0007">Acetylation</keyword>
<reference evidence="22" key="2">
    <citation type="submission" date="2016-06" db="EMBL/GenBank/DDBJ databases">
        <title>The genome of a short-lived fish provides insights into sex chromosome evolution and the genetic control of aging.</title>
        <authorList>
            <person name="Reichwald K."/>
            <person name="Felder M."/>
            <person name="Petzold A."/>
            <person name="Koch P."/>
            <person name="Groth M."/>
            <person name="Platzer M."/>
        </authorList>
    </citation>
    <scope>NUCLEOTIDE SEQUENCE</scope>
    <source>
        <tissue evidence="22">Brain</tissue>
    </source>
</reference>
<evidence type="ECO:0000256" key="5">
    <source>
        <dbReference type="ARBA" id="ARBA00011274"/>
    </source>
</evidence>
<dbReference type="InterPro" id="IPR013087">
    <property type="entry name" value="Znf_C2H2_type"/>
</dbReference>
<keyword evidence="15" id="KW-0539">Nucleus</keyword>
<sequence>MLTCEICGEELMLEEDMRTHLLLSHLENGMHCPLCSLSGVSFDELSFHISTAHPEEHMNATCCSGSSTTKSVAICDRRMSQTSKSFASENRCDSSGEAVTSRAHADSGQTGKNNSPHAESYLFEAPLKGPCPEPSTSCCKKNVTGNKSDRTKEKQFFCPMCSMVCSSPFILQEHVELHLQNKHSDQRERRLECPVCLAIFSDNVSLQEHVELHLDHSTAAAGNTDSDLNLAVQLQHEEEQKRRQEEAYQEEENFKKLQRQFGVGGGGGYRLQMERTMEKAVASGILTSAEFHCKKADMMESLASGMDDGSTNTQGVTRALYDYYQTGGKDCAHVWLSADTDHYGCSVGDKGWGCGYRNFQMLLSSLHRIDAYAAVLQDRTVPCIPRIQGMIEEAWREGVDPQGASHFNQRLKGTQAWIGATEIYVVLTSLGVRGHIIDFHKSTGADGTHPKMFDWVKHYFCQSSQTGRLLPRLIQTRLPPLYLQHQGHSRSIVGLEQRKNGDLCLLVLDPGSSASAIRKLLSRDSVSTAVRFIRKFPRNMKHRQYQLVAAQGVLSAEEKQAHICNSRTLRAERIP</sequence>
<evidence type="ECO:0000256" key="8">
    <source>
        <dbReference type="ARBA" id="ARBA00022490"/>
    </source>
</evidence>
<dbReference type="GO" id="GO:0005737">
    <property type="term" value="C:cytoplasm"/>
    <property type="evidence" value="ECO:0007669"/>
    <property type="project" value="UniProtKB-SubCell"/>
</dbReference>
<gene>
    <name evidence="22" type="primary">ZUFSP</name>
</gene>
<dbReference type="EMBL" id="HADW01009566">
    <property type="protein sequence ID" value="SBP10966.1"/>
    <property type="molecule type" value="Transcribed_RNA"/>
</dbReference>
<evidence type="ECO:0000259" key="21">
    <source>
        <dbReference type="PROSITE" id="PS50157"/>
    </source>
</evidence>
<dbReference type="EC" id="3.4.19.12" evidence="6"/>
<protein>
    <recommendedName>
        <fullName evidence="7">Zinc finger-containing ubiquitin peptidase 1</fullName>
        <ecNumber evidence="6">3.4.19.12</ecNumber>
    </recommendedName>
    <alternativeName>
        <fullName evidence="17">Lys-63-specific deubiquitinase ZUFSP</fullName>
    </alternativeName>
    <alternativeName>
        <fullName evidence="16">Zinc finger with UFM1-specific peptidase domain protein</fullName>
    </alternativeName>
</protein>
<evidence type="ECO:0000256" key="6">
    <source>
        <dbReference type="ARBA" id="ARBA00012759"/>
    </source>
</evidence>
<evidence type="ECO:0000256" key="10">
    <source>
        <dbReference type="ARBA" id="ARBA00022737"/>
    </source>
</evidence>
<feature type="region of interest" description="Disordered" evidence="20">
    <location>
        <begin position="97"/>
        <end position="117"/>
    </location>
</feature>
<comment type="subcellular location">
    <subcellularLocation>
        <location evidence="3">Cytoplasm</location>
    </subcellularLocation>
    <subcellularLocation>
        <location evidence="2">Nucleus</location>
    </subcellularLocation>
</comment>
<keyword evidence="11 19" id="KW-0863">Zinc-finger</keyword>
<evidence type="ECO:0000256" key="19">
    <source>
        <dbReference type="PROSITE-ProRule" id="PRU00042"/>
    </source>
</evidence>
<proteinExistence type="inferred from homology"/>
<dbReference type="FunFam" id="3.90.70.130:FF:000002">
    <property type="entry name" value="Zinc finger containing ubiquitin peptidase 1"/>
    <property type="match status" value="1"/>
</dbReference>
<dbReference type="PROSITE" id="PS00028">
    <property type="entry name" value="ZINC_FINGER_C2H2_1"/>
    <property type="match status" value="4"/>
</dbReference>
<keyword evidence="9" id="KW-0479">Metal-binding</keyword>
<dbReference type="GO" id="GO:0008270">
    <property type="term" value="F:zinc ion binding"/>
    <property type="evidence" value="ECO:0007669"/>
    <property type="project" value="UniProtKB-KW"/>
</dbReference>
<dbReference type="GO" id="GO:0004843">
    <property type="term" value="F:cysteine-type deubiquitinase activity"/>
    <property type="evidence" value="ECO:0007669"/>
    <property type="project" value="UniProtKB-EC"/>
</dbReference>
<dbReference type="SMART" id="SM00355">
    <property type="entry name" value="ZnF_C2H2"/>
    <property type="match status" value="4"/>
</dbReference>
<dbReference type="PANTHER" id="PTHR48153">
    <property type="entry name" value="UFM1-SPECIFIC PROTEASE 2"/>
    <property type="match status" value="1"/>
</dbReference>
<comment type="subunit">
    <text evidence="5">Interacts with RPA1 and RPA2.</text>
</comment>
<evidence type="ECO:0000256" key="20">
    <source>
        <dbReference type="SAM" id="MobiDB-lite"/>
    </source>
</evidence>
<dbReference type="Gene3D" id="3.90.70.130">
    <property type="match status" value="1"/>
</dbReference>
<dbReference type="Gene3D" id="3.30.160.60">
    <property type="entry name" value="Classic Zinc Finger"/>
    <property type="match status" value="1"/>
</dbReference>
<evidence type="ECO:0000256" key="16">
    <source>
        <dbReference type="ARBA" id="ARBA00029662"/>
    </source>
</evidence>
<comment type="similarity">
    <text evidence="4">Belongs to the peptidase C78 family. ZUFSP subfamily.</text>
</comment>
<accession>A0A1A7WZ27</accession>
<evidence type="ECO:0000256" key="14">
    <source>
        <dbReference type="ARBA" id="ARBA00022990"/>
    </source>
</evidence>
<evidence type="ECO:0000256" key="12">
    <source>
        <dbReference type="ARBA" id="ARBA00022801"/>
    </source>
</evidence>
<keyword evidence="12" id="KW-0378">Hydrolase</keyword>
<dbReference type="GO" id="GO:0005634">
    <property type="term" value="C:nucleus"/>
    <property type="evidence" value="ECO:0007669"/>
    <property type="project" value="UniProtKB-SubCell"/>
</dbReference>
<evidence type="ECO:0000313" key="22">
    <source>
        <dbReference type="EMBL" id="SBP10966.1"/>
    </source>
</evidence>
<dbReference type="AlphaFoldDB" id="A0A1A7WZ27"/>
<evidence type="ECO:0000256" key="18">
    <source>
        <dbReference type="ARBA" id="ARBA00045669"/>
    </source>
</evidence>
<evidence type="ECO:0000256" key="11">
    <source>
        <dbReference type="ARBA" id="ARBA00022771"/>
    </source>
</evidence>
<dbReference type="PROSITE" id="PS50157">
    <property type="entry name" value="ZINC_FINGER_C2H2_2"/>
    <property type="match status" value="1"/>
</dbReference>
<dbReference type="InterPro" id="IPR012462">
    <property type="entry name" value="UFSP1/2_DUB_cat"/>
</dbReference>
<dbReference type="Pfam" id="PF07910">
    <property type="entry name" value="Peptidase_C78"/>
    <property type="match status" value="1"/>
</dbReference>
<keyword evidence="13" id="KW-0862">Zinc</keyword>
<keyword evidence="10" id="KW-0677">Repeat</keyword>
<feature type="domain" description="C2H2-type" evidence="21">
    <location>
        <begin position="191"/>
        <end position="218"/>
    </location>
</feature>
<name>A0A1A7WZ27_9TELE</name>
<reference evidence="22" key="1">
    <citation type="submission" date="2016-05" db="EMBL/GenBank/DDBJ databases">
        <authorList>
            <person name="Lavstsen T."/>
            <person name="Jespersen J.S."/>
        </authorList>
    </citation>
    <scope>NUCLEOTIDE SEQUENCE</scope>
    <source>
        <tissue evidence="22">Brain</tissue>
    </source>
</reference>
<feature type="compositionally biased region" description="Polar residues" evidence="20">
    <location>
        <begin position="107"/>
        <end position="117"/>
    </location>
</feature>
<dbReference type="InterPro" id="IPR036236">
    <property type="entry name" value="Znf_C2H2_sf"/>
</dbReference>
<evidence type="ECO:0000256" key="17">
    <source>
        <dbReference type="ARBA" id="ARBA00031481"/>
    </source>
</evidence>
<dbReference type="GO" id="GO:0071567">
    <property type="term" value="F:deUFMylase activity"/>
    <property type="evidence" value="ECO:0007669"/>
    <property type="project" value="UniProtKB-ARBA"/>
</dbReference>
<organism evidence="22">
    <name type="scientific">Iconisemion striatum</name>
    <dbReference type="NCBI Taxonomy" id="60296"/>
    <lineage>
        <taxon>Eukaryota</taxon>
        <taxon>Metazoa</taxon>
        <taxon>Chordata</taxon>
        <taxon>Craniata</taxon>
        <taxon>Vertebrata</taxon>
        <taxon>Euteleostomi</taxon>
        <taxon>Actinopterygii</taxon>
        <taxon>Neopterygii</taxon>
        <taxon>Teleostei</taxon>
        <taxon>Neoteleostei</taxon>
        <taxon>Acanthomorphata</taxon>
        <taxon>Ovalentaria</taxon>
        <taxon>Atherinomorphae</taxon>
        <taxon>Cyprinodontiformes</taxon>
        <taxon>Nothobranchiidae</taxon>
        <taxon>Iconisemion</taxon>
    </lineage>
</organism>
<comment type="catalytic activity">
    <reaction evidence="1">
        <text>Thiol-dependent hydrolysis of ester, thioester, amide, peptide and isopeptide bonds formed by the C-terminal Gly of ubiquitin (a 76-residue protein attached to proteins as an intracellular targeting signal).</text>
        <dbReference type="EC" id="3.4.19.12"/>
    </reaction>
</comment>
<evidence type="ECO:0000256" key="7">
    <source>
        <dbReference type="ARBA" id="ARBA00021993"/>
    </source>
</evidence>
<comment type="function">
    <text evidence="18">Deubiquitinase with endodeubiquitinase activity that specifically interacts with and cleaves 'Lys-63'-linked long polyubiquitin chains. Shows only weak activity against 'Lys-11' and 'Lys-48'-linked chains. Plays an important role in genome stability pathways, functioning to prevent spontaneous DNA damage and also promote cellular survival in response to exogenous DNA damage. Modulates the ubiquitination status of replication protein A (RPA) complex proteins in response to replication stress.</text>
</comment>
<evidence type="ECO:0000256" key="13">
    <source>
        <dbReference type="ARBA" id="ARBA00022833"/>
    </source>
</evidence>
<evidence type="ECO:0000256" key="4">
    <source>
        <dbReference type="ARBA" id="ARBA00010469"/>
    </source>
</evidence>
<dbReference type="SUPFAM" id="SSF57667">
    <property type="entry name" value="beta-beta-alpha zinc fingers"/>
    <property type="match status" value="1"/>
</dbReference>
<evidence type="ECO:0000256" key="3">
    <source>
        <dbReference type="ARBA" id="ARBA00004496"/>
    </source>
</evidence>
<evidence type="ECO:0000256" key="1">
    <source>
        <dbReference type="ARBA" id="ARBA00000707"/>
    </source>
</evidence>
<dbReference type="PANTHER" id="PTHR48153:SF4">
    <property type="entry name" value="UBIQUITIN CARBOXYL-TERMINAL HYDROLASE MUG105"/>
    <property type="match status" value="1"/>
</dbReference>
<evidence type="ECO:0000256" key="15">
    <source>
        <dbReference type="ARBA" id="ARBA00023242"/>
    </source>
</evidence>